<evidence type="ECO:0000256" key="6">
    <source>
        <dbReference type="SAM" id="Phobius"/>
    </source>
</evidence>
<feature type="transmembrane region" description="Helical" evidence="6">
    <location>
        <begin position="317"/>
        <end position="336"/>
    </location>
</feature>
<dbReference type="SUPFAM" id="SSF103473">
    <property type="entry name" value="MFS general substrate transporter"/>
    <property type="match status" value="1"/>
</dbReference>
<gene>
    <name evidence="8" type="ORF">FHR82_007845</name>
</gene>
<evidence type="ECO:0000313" key="9">
    <source>
        <dbReference type="Proteomes" id="UP000520767"/>
    </source>
</evidence>
<keyword evidence="9" id="KW-1185">Reference proteome</keyword>
<keyword evidence="4 6" id="KW-1133">Transmembrane helix</keyword>
<proteinExistence type="predicted"/>
<dbReference type="Gene3D" id="1.20.1250.20">
    <property type="entry name" value="MFS general substrate transporter like domains"/>
    <property type="match status" value="1"/>
</dbReference>
<dbReference type="InterPro" id="IPR011701">
    <property type="entry name" value="MFS"/>
</dbReference>
<dbReference type="GO" id="GO:0005886">
    <property type="term" value="C:plasma membrane"/>
    <property type="evidence" value="ECO:0007669"/>
    <property type="project" value="UniProtKB-SubCell"/>
</dbReference>
<dbReference type="GO" id="GO:0022857">
    <property type="term" value="F:transmembrane transporter activity"/>
    <property type="evidence" value="ECO:0007669"/>
    <property type="project" value="InterPro"/>
</dbReference>
<dbReference type="CDD" id="cd06173">
    <property type="entry name" value="MFS_MefA_like"/>
    <property type="match status" value="1"/>
</dbReference>
<dbReference type="EMBL" id="JACHJQ010000010">
    <property type="protein sequence ID" value="MBB4911575.1"/>
    <property type="molecule type" value="Genomic_DNA"/>
</dbReference>
<dbReference type="PANTHER" id="PTHR23513">
    <property type="entry name" value="INTEGRAL MEMBRANE EFFLUX PROTEIN-RELATED"/>
    <property type="match status" value="1"/>
</dbReference>
<dbReference type="AlphaFoldDB" id="A0A7W7QDH5"/>
<evidence type="ECO:0000256" key="3">
    <source>
        <dbReference type="ARBA" id="ARBA00022692"/>
    </source>
</evidence>
<organism evidence="8 9">
    <name type="scientific">Actinophytocola algeriensis</name>
    <dbReference type="NCBI Taxonomy" id="1768010"/>
    <lineage>
        <taxon>Bacteria</taxon>
        <taxon>Bacillati</taxon>
        <taxon>Actinomycetota</taxon>
        <taxon>Actinomycetes</taxon>
        <taxon>Pseudonocardiales</taxon>
        <taxon>Pseudonocardiaceae</taxon>
    </lineage>
</organism>
<feature type="transmembrane region" description="Helical" evidence="6">
    <location>
        <begin position="266"/>
        <end position="284"/>
    </location>
</feature>
<keyword evidence="5 6" id="KW-0472">Membrane</keyword>
<feature type="transmembrane region" description="Helical" evidence="6">
    <location>
        <begin position="357"/>
        <end position="376"/>
    </location>
</feature>
<keyword evidence="3 6" id="KW-0812">Transmembrane</keyword>
<dbReference type="Pfam" id="PF07690">
    <property type="entry name" value="MFS_1"/>
    <property type="match status" value="1"/>
</dbReference>
<feature type="transmembrane region" description="Helical" evidence="6">
    <location>
        <begin position="291"/>
        <end position="311"/>
    </location>
</feature>
<comment type="caution">
    <text evidence="8">The sequence shown here is derived from an EMBL/GenBank/DDBJ whole genome shotgun (WGS) entry which is preliminary data.</text>
</comment>
<feature type="transmembrane region" description="Helical" evidence="6">
    <location>
        <begin position="382"/>
        <end position="402"/>
    </location>
</feature>
<evidence type="ECO:0000259" key="7">
    <source>
        <dbReference type="PROSITE" id="PS50850"/>
    </source>
</evidence>
<dbReference type="Proteomes" id="UP000520767">
    <property type="component" value="Unassembled WGS sequence"/>
</dbReference>
<dbReference type="PANTHER" id="PTHR23513:SF6">
    <property type="entry name" value="MAJOR FACILITATOR SUPERFAMILY ASSOCIATED DOMAIN-CONTAINING PROTEIN"/>
    <property type="match status" value="1"/>
</dbReference>
<dbReference type="PROSITE" id="PS50850">
    <property type="entry name" value="MFS"/>
    <property type="match status" value="1"/>
</dbReference>
<comment type="subcellular location">
    <subcellularLocation>
        <location evidence="1">Cell membrane</location>
        <topology evidence="1">Multi-pass membrane protein</topology>
    </subcellularLocation>
</comment>
<feature type="transmembrane region" description="Helical" evidence="6">
    <location>
        <begin position="233"/>
        <end position="254"/>
    </location>
</feature>
<feature type="domain" description="Major facilitator superfamily (MFS) profile" evidence="7">
    <location>
        <begin position="1"/>
        <end position="407"/>
    </location>
</feature>
<sequence>MVAYVRGLRSPFSRYWFSNFSSDFGDGVRLAAFPLLAAQLTQSPTAVAAVTAVQQLAWPLMGVGLGVLIDRYDSRRLMVIVDIARAVVVAALAAAILADVVSLWLIYAAAFITGAGAALRVTAAAIVVPRLVEPVGLERANSRVVTGQIVGTELAGPAVGGWLFGVAAVLPFAVNAGTLGIGIILLLTLPSVFRPVPQERAEQDQPSPRAPAKRDDLRDGVRWLWRHAEMRDVTIASAVVCAMDAAWFAVLVLYVTETLHRTASVYGLLLVVGALGGIAVGMLGERVLRRMGPWPALVVSGLAMALSQAGLGLTDNVVVAAVMLFASSGAFALFNITAVTMRQRQVPTAMLGRVSGLYLTVSRTAEVLGALIGGALASSAGIRAPMLFGAIPIAAVMFFLAWQYRSRPDPSAP</sequence>
<name>A0A7W7QDH5_9PSEU</name>
<dbReference type="RefSeq" id="WP_184815590.1">
    <property type="nucleotide sequence ID" value="NZ_JACHJQ010000010.1"/>
</dbReference>
<evidence type="ECO:0000256" key="1">
    <source>
        <dbReference type="ARBA" id="ARBA00004651"/>
    </source>
</evidence>
<evidence type="ECO:0000313" key="8">
    <source>
        <dbReference type="EMBL" id="MBB4911575.1"/>
    </source>
</evidence>
<protein>
    <submittedName>
        <fullName evidence="8">MFS family permease</fullName>
    </submittedName>
</protein>
<dbReference type="InterPro" id="IPR020846">
    <property type="entry name" value="MFS_dom"/>
</dbReference>
<accession>A0A7W7QDH5</accession>
<evidence type="ECO:0000256" key="2">
    <source>
        <dbReference type="ARBA" id="ARBA00022475"/>
    </source>
</evidence>
<reference evidence="8 9" key="1">
    <citation type="submission" date="2020-08" db="EMBL/GenBank/DDBJ databases">
        <title>Genomic Encyclopedia of Type Strains, Phase III (KMG-III): the genomes of soil and plant-associated and newly described type strains.</title>
        <authorList>
            <person name="Whitman W."/>
        </authorList>
    </citation>
    <scope>NUCLEOTIDE SEQUENCE [LARGE SCALE GENOMIC DNA]</scope>
    <source>
        <strain evidence="8 9">CECT 8960</strain>
    </source>
</reference>
<evidence type="ECO:0000256" key="4">
    <source>
        <dbReference type="ARBA" id="ARBA00022989"/>
    </source>
</evidence>
<evidence type="ECO:0000256" key="5">
    <source>
        <dbReference type="ARBA" id="ARBA00023136"/>
    </source>
</evidence>
<keyword evidence="2" id="KW-1003">Cell membrane</keyword>
<feature type="transmembrane region" description="Helical" evidence="6">
    <location>
        <begin position="77"/>
        <end position="98"/>
    </location>
</feature>
<dbReference type="InterPro" id="IPR036259">
    <property type="entry name" value="MFS_trans_sf"/>
</dbReference>